<dbReference type="EMBL" id="CP137573">
    <property type="protein sequence ID" value="WOX24216.1"/>
    <property type="molecule type" value="Genomic_DNA"/>
</dbReference>
<reference evidence="2 3" key="1">
    <citation type="submission" date="2023-10" db="EMBL/GenBank/DDBJ databases">
        <title>The genome sequence of Streptomyces sp. HUAS YS2.</title>
        <authorList>
            <person name="Mo P."/>
        </authorList>
    </citation>
    <scope>NUCLEOTIDE SEQUENCE [LARGE SCALE GENOMIC DNA]</scope>
    <source>
        <strain evidence="2 3">HUAS YS2</strain>
    </source>
</reference>
<dbReference type="RefSeq" id="WP_318106667.1">
    <property type="nucleotide sequence ID" value="NZ_CP137573.1"/>
</dbReference>
<name>A0ABZ0LYH8_9ACTN</name>
<sequence>MRRSGESGTWLRRLWHGAAAGLAAVGQSFGAFTTPECYNLASAYAAACGFPTTGPVAADAAMAGASEGSPGPGHPERLVGGPLSARPAEERAIWAQLDGVWESVDP</sequence>
<organism evidence="2 3">
    <name type="scientific">Streptomyces solicathayae</name>
    <dbReference type="NCBI Taxonomy" id="3081768"/>
    <lineage>
        <taxon>Bacteria</taxon>
        <taxon>Bacillati</taxon>
        <taxon>Actinomycetota</taxon>
        <taxon>Actinomycetes</taxon>
        <taxon>Kitasatosporales</taxon>
        <taxon>Streptomycetaceae</taxon>
        <taxon>Streptomyces</taxon>
    </lineage>
</organism>
<proteinExistence type="predicted"/>
<feature type="region of interest" description="Disordered" evidence="1">
    <location>
        <begin position="62"/>
        <end position="82"/>
    </location>
</feature>
<accession>A0ABZ0LYH8</accession>
<protein>
    <submittedName>
        <fullName evidence="2">DUF6059 family protein</fullName>
    </submittedName>
</protein>
<dbReference type="Pfam" id="PF19534">
    <property type="entry name" value="DUF6059"/>
    <property type="match status" value="1"/>
</dbReference>
<dbReference type="Proteomes" id="UP001301731">
    <property type="component" value="Chromosome"/>
</dbReference>
<gene>
    <name evidence="2" type="ORF">R2D22_23690</name>
</gene>
<evidence type="ECO:0000313" key="3">
    <source>
        <dbReference type="Proteomes" id="UP001301731"/>
    </source>
</evidence>
<evidence type="ECO:0000256" key="1">
    <source>
        <dbReference type="SAM" id="MobiDB-lite"/>
    </source>
</evidence>
<dbReference type="InterPro" id="IPR045701">
    <property type="entry name" value="DUF6059"/>
</dbReference>
<keyword evidence="3" id="KW-1185">Reference proteome</keyword>
<evidence type="ECO:0000313" key="2">
    <source>
        <dbReference type="EMBL" id="WOX24216.1"/>
    </source>
</evidence>